<proteinExistence type="predicted"/>
<evidence type="ECO:0000313" key="2">
    <source>
        <dbReference type="Proteomes" id="UP000295560"/>
    </source>
</evidence>
<protein>
    <recommendedName>
        <fullName evidence="3">Tetratricopeptide repeat protein</fullName>
    </recommendedName>
</protein>
<comment type="caution">
    <text evidence="1">The sequence shown here is derived from an EMBL/GenBank/DDBJ whole genome shotgun (WGS) entry which is preliminary data.</text>
</comment>
<dbReference type="EMBL" id="SMFZ01000001">
    <property type="protein sequence ID" value="TCK26605.1"/>
    <property type="molecule type" value="Genomic_DNA"/>
</dbReference>
<dbReference type="AlphaFoldDB" id="A0A4R1HZF8"/>
<organism evidence="1 2">
    <name type="scientific">Pseudonocardia endophytica</name>
    <dbReference type="NCBI Taxonomy" id="401976"/>
    <lineage>
        <taxon>Bacteria</taxon>
        <taxon>Bacillati</taxon>
        <taxon>Actinomycetota</taxon>
        <taxon>Actinomycetes</taxon>
        <taxon>Pseudonocardiales</taxon>
        <taxon>Pseudonocardiaceae</taxon>
        <taxon>Pseudonocardia</taxon>
    </lineage>
</organism>
<name>A0A4R1HZF8_PSEEN</name>
<reference evidence="1 2" key="1">
    <citation type="submission" date="2019-03" db="EMBL/GenBank/DDBJ databases">
        <title>Sequencing the genomes of 1000 actinobacteria strains.</title>
        <authorList>
            <person name="Klenk H.-P."/>
        </authorList>
    </citation>
    <scope>NUCLEOTIDE SEQUENCE [LARGE SCALE GENOMIC DNA]</scope>
    <source>
        <strain evidence="1 2">DSM 44969</strain>
    </source>
</reference>
<gene>
    <name evidence="1" type="ORF">EV378_2443</name>
</gene>
<dbReference type="Proteomes" id="UP000295560">
    <property type="component" value="Unassembled WGS sequence"/>
</dbReference>
<sequence length="148" mass="15859">MTRIGEAVQLGHAGDAAGARRRFAEIWEDVGAGGDPLHRCALAHYAADVQEDPDEELRWDRLALAAADELGDGRARAFHPALDVTAFYPSLHLNLADVLRRLGDAAQAGHHLQQARAAVGRLPDDGYGQMIRSGVERCAARLEAGDAS</sequence>
<keyword evidence="2" id="KW-1185">Reference proteome</keyword>
<accession>A0A4R1HZF8</accession>
<evidence type="ECO:0008006" key="3">
    <source>
        <dbReference type="Google" id="ProtNLM"/>
    </source>
</evidence>
<evidence type="ECO:0000313" key="1">
    <source>
        <dbReference type="EMBL" id="TCK26605.1"/>
    </source>
</evidence>